<feature type="region of interest" description="Disordered" evidence="1">
    <location>
        <begin position="72"/>
        <end position="91"/>
    </location>
</feature>
<comment type="caution">
    <text evidence="3">The sequence shown here is derived from an EMBL/GenBank/DDBJ whole genome shotgun (WGS) entry which is preliminary data.</text>
</comment>
<reference evidence="3 4" key="1">
    <citation type="submission" date="2021-01" db="EMBL/GenBank/DDBJ databases">
        <title>Whole genome shotgun sequence of Catellatospora bangladeshensis NBRC 107357.</title>
        <authorList>
            <person name="Komaki H."/>
            <person name="Tamura T."/>
        </authorList>
    </citation>
    <scope>NUCLEOTIDE SEQUENCE [LARGE SCALE GENOMIC DNA]</scope>
    <source>
        <strain evidence="3 4">NBRC 107357</strain>
    </source>
</reference>
<dbReference type="AlphaFoldDB" id="A0A8J3JG16"/>
<protein>
    <submittedName>
        <fullName evidence="3">Uncharacterized protein</fullName>
    </submittedName>
</protein>
<evidence type="ECO:0000256" key="1">
    <source>
        <dbReference type="SAM" id="MobiDB-lite"/>
    </source>
</evidence>
<proteinExistence type="predicted"/>
<dbReference type="EMBL" id="BONF01000017">
    <property type="protein sequence ID" value="GIF81989.1"/>
    <property type="molecule type" value="Genomic_DNA"/>
</dbReference>
<organism evidence="3 4">
    <name type="scientific">Catellatospora bangladeshensis</name>
    <dbReference type="NCBI Taxonomy" id="310355"/>
    <lineage>
        <taxon>Bacteria</taxon>
        <taxon>Bacillati</taxon>
        <taxon>Actinomycetota</taxon>
        <taxon>Actinomycetes</taxon>
        <taxon>Micromonosporales</taxon>
        <taxon>Micromonosporaceae</taxon>
        <taxon>Catellatospora</taxon>
    </lineage>
</organism>
<feature type="chain" id="PRO_5035269671" evidence="2">
    <location>
        <begin position="33"/>
        <end position="1156"/>
    </location>
</feature>
<dbReference type="InterPro" id="IPR024079">
    <property type="entry name" value="MetalloPept_cat_dom_sf"/>
</dbReference>
<evidence type="ECO:0000256" key="2">
    <source>
        <dbReference type="SAM" id="SignalP"/>
    </source>
</evidence>
<feature type="region of interest" description="Disordered" evidence="1">
    <location>
        <begin position="224"/>
        <end position="245"/>
    </location>
</feature>
<feature type="compositionally biased region" description="Acidic residues" evidence="1">
    <location>
        <begin position="224"/>
        <end position="236"/>
    </location>
</feature>
<accession>A0A8J3JG16</accession>
<dbReference type="SUPFAM" id="SSF55486">
    <property type="entry name" value="Metalloproteases ('zincins'), catalytic domain"/>
    <property type="match status" value="1"/>
</dbReference>
<keyword evidence="4" id="KW-1185">Reference proteome</keyword>
<dbReference type="Gene3D" id="3.40.390.10">
    <property type="entry name" value="Collagenase (Catalytic Domain)"/>
    <property type="match status" value="1"/>
</dbReference>
<evidence type="ECO:0000313" key="3">
    <source>
        <dbReference type="EMBL" id="GIF81989.1"/>
    </source>
</evidence>
<gene>
    <name evidence="3" type="ORF">Cba03nite_33380</name>
</gene>
<evidence type="ECO:0000313" key="4">
    <source>
        <dbReference type="Proteomes" id="UP000601223"/>
    </source>
</evidence>
<feature type="signal peptide" evidence="2">
    <location>
        <begin position="1"/>
        <end position="32"/>
    </location>
</feature>
<keyword evidence="2" id="KW-0732">Signal</keyword>
<name>A0A8J3JG16_9ACTN</name>
<sequence length="1156" mass="124251">MSRRPRWRAGLTAAVLLAALAAAGPAPNPALADTDHLCRFTFTITTGGDGIRDDSEEMIFIGNAPVVFEDADGDGTSDDPGPIHKGGTGDRRHATHVWHASLERCQHNSVLTRGFTFMHTNRADDHETDNWDLVGLRIVDRDTPSRVYYDRSPEQGLIHRFSKNANQTWNTGWRDLSNVCRVTVTINTGPDGIGWAGSTGNYYPVDARETITLGGRHLFFEDYDGDGAADPPEDSDLPPGRPYHEGGRVYPAGHGTTYVWQAALSPCVPNAKLIGGFDLVHTSARDDWDLTGLRIVNRDTDAVYVDLPETGTVLHRFVRGSDAAFNTNLGRPLPDPAPGLDTDHDGLTDAEELHGLTAGGQTDPWLAERGADPCRETVAVEIDWLYDAQESHQPAAASLAAATYMFDRGDRPAYPCPYGYTSGPGVQLLIDLSDGIDAGSARKARLAQRSATTDRSPFDDYRAAHFRPIRDERFFYNLWGYAHNETNSSGVCCFGPNSNDFMVTLGAGNDALNEQGLPDASAHAAAATFVHELGHALTLRHGGDDDVPYKPNYQSVMNYRYSSTGIPDFGIARAMMLAETDADRLHAALEHAATLDYSRAALNNLDPHRLDERTGIGAASDYLTAWWDAAGTLRVGAGSAGLDWNFDDMGRQATDPDVEVDIIGQFQVCITGFDPTGGGLNTLQTRSLTTDFRKNQRIYAGSDGRCDTPALATDFVPIEPPGGTRPPDWPKGFDYVREFGYTEGLSGHDDWQQIRYRIGVSPDVHRPLPWHEGAAQAGLSPSDAHADADEVIGALRAPDTPAPQPTPRWGYAYMDRATTTEAPLGAVTALNPGWQWTTGRRDPATATRRADVVHTGTGQYRVRLPDIGSVTGIAQVTAYRTIYRGRSCAVADYGPDGADELVAVRCFDEHGAPADWWFEVFFAAPTTGGRAYATLRYDQPGGATGSEAIVNSGTFSSAGQPVGVLREGTGRYRVALHGTSFAADTGGVQVTPYGTGTPAHCDALDTAPVAYGLEILVQCTEVGDAPEGKAVDSMFLLSYTDGVGLHGDPAAKAAYATVTGTASTPAVDLAHSWTSTGETPTVARLGVGYYRLTWANLAKIGDHTQITATGPGGGYCQLGTINSYSAPPQLDLYVWCHTPTGARGDTDFTVAYVQAP</sequence>
<dbReference type="GO" id="GO:0008237">
    <property type="term" value="F:metallopeptidase activity"/>
    <property type="evidence" value="ECO:0007669"/>
    <property type="project" value="InterPro"/>
</dbReference>
<dbReference type="Proteomes" id="UP000601223">
    <property type="component" value="Unassembled WGS sequence"/>
</dbReference>
<dbReference type="RefSeq" id="WP_203746719.1">
    <property type="nucleotide sequence ID" value="NZ_BONF01000017.1"/>
</dbReference>